<dbReference type="InterPro" id="IPR051678">
    <property type="entry name" value="AGP_Transferase"/>
</dbReference>
<keyword evidence="3" id="KW-1185">Reference proteome</keyword>
<dbReference type="Proteomes" id="UP000245998">
    <property type="component" value="Unassembled WGS sequence"/>
</dbReference>
<comment type="caution">
    <text evidence="2">The sequence shown here is derived from an EMBL/GenBank/DDBJ whole genome shotgun (WGS) entry which is preliminary data.</text>
</comment>
<sequence length="368" mass="43163">MDRKGIPHLANSYLKHDKGCIEMALETDDLQAKLSDYIAKHIVKRKEIELTDFSQPSGGWSDETFMFTICWEENNQKKTKDFVVRKVKKDGLMAKNKNLFPQYKMLAMLSENTSLPVPKVYSYEKDESVLNGEFFVMEKLEGKSYVPWSKEGRKFFAEAAKSKNITGEFVRYLVDLHTFDYKSIGFEPSANEPDFITYLDEKIKDLEDRYLAYKFYDDPVITDAMEWLKHNKPNPVPLSIIHNDYRTGNLLYKDDHISGILDWEAAEIGDPRMDLAYVCAKPNRMDSPLVCYLLERDRFLSSYREQSNIDFTDEDIYYYEVYHQFRFLLISLSAAHAFVREMSTDLRMSRQGYRLTLMKNMLAELLGY</sequence>
<dbReference type="EMBL" id="QCZG01000029">
    <property type="protein sequence ID" value="PWA09436.1"/>
    <property type="molecule type" value="Genomic_DNA"/>
</dbReference>
<dbReference type="InterPro" id="IPR011009">
    <property type="entry name" value="Kinase-like_dom_sf"/>
</dbReference>
<dbReference type="Gene3D" id="3.90.1200.10">
    <property type="match status" value="1"/>
</dbReference>
<proteinExistence type="predicted"/>
<dbReference type="InterPro" id="IPR041726">
    <property type="entry name" value="ACAD10_11_N"/>
</dbReference>
<dbReference type="OrthoDB" id="9800774at2"/>
<feature type="domain" description="Aminoglycoside phosphotransferase" evidence="1">
    <location>
        <begin position="53"/>
        <end position="281"/>
    </location>
</feature>
<gene>
    <name evidence="2" type="ORF">DCC39_13130</name>
</gene>
<name>A0A2U1JW58_9BACI</name>
<organism evidence="2 3">
    <name type="scientific">Pueribacillus theae</name>
    <dbReference type="NCBI Taxonomy" id="2171751"/>
    <lineage>
        <taxon>Bacteria</taxon>
        <taxon>Bacillati</taxon>
        <taxon>Bacillota</taxon>
        <taxon>Bacilli</taxon>
        <taxon>Bacillales</taxon>
        <taxon>Bacillaceae</taxon>
        <taxon>Pueribacillus</taxon>
    </lineage>
</organism>
<dbReference type="Pfam" id="PF01636">
    <property type="entry name" value="APH"/>
    <property type="match status" value="1"/>
</dbReference>
<dbReference type="CDD" id="cd05154">
    <property type="entry name" value="ACAD10_11_N-like"/>
    <property type="match status" value="1"/>
</dbReference>
<dbReference type="SUPFAM" id="SSF56112">
    <property type="entry name" value="Protein kinase-like (PK-like)"/>
    <property type="match status" value="1"/>
</dbReference>
<evidence type="ECO:0000313" key="3">
    <source>
        <dbReference type="Proteomes" id="UP000245998"/>
    </source>
</evidence>
<dbReference type="PANTHER" id="PTHR21310:SF40">
    <property type="entry name" value="AMINOGLYCOSIDE PHOSPHOTRANSFERASE DOMAIN-CONTAINING PROTEIN-RELATED"/>
    <property type="match status" value="1"/>
</dbReference>
<dbReference type="AlphaFoldDB" id="A0A2U1JW58"/>
<protein>
    <recommendedName>
        <fullName evidence="1">Aminoglycoside phosphotransferase domain-containing protein</fullName>
    </recommendedName>
</protein>
<dbReference type="Gene3D" id="3.30.200.20">
    <property type="entry name" value="Phosphorylase Kinase, domain 1"/>
    <property type="match status" value="1"/>
</dbReference>
<evidence type="ECO:0000313" key="2">
    <source>
        <dbReference type="EMBL" id="PWA09436.1"/>
    </source>
</evidence>
<reference evidence="2 3" key="1">
    <citation type="submission" date="2018-04" db="EMBL/GenBank/DDBJ databases">
        <title>Camelliibacillus theae gen. nov., sp. nov., isolated from Pu'er tea.</title>
        <authorList>
            <person name="Niu L."/>
        </authorList>
    </citation>
    <scope>NUCLEOTIDE SEQUENCE [LARGE SCALE GENOMIC DNA]</scope>
    <source>
        <strain evidence="2 3">T8</strain>
    </source>
</reference>
<dbReference type="PANTHER" id="PTHR21310">
    <property type="entry name" value="AMINOGLYCOSIDE PHOSPHOTRANSFERASE-RELATED-RELATED"/>
    <property type="match status" value="1"/>
</dbReference>
<evidence type="ECO:0000259" key="1">
    <source>
        <dbReference type="Pfam" id="PF01636"/>
    </source>
</evidence>
<accession>A0A2U1JW58</accession>
<dbReference type="InterPro" id="IPR002575">
    <property type="entry name" value="Aminoglycoside_PTrfase"/>
</dbReference>